<dbReference type="GO" id="GO:0004879">
    <property type="term" value="F:nuclear receptor activity"/>
    <property type="evidence" value="ECO:0007669"/>
    <property type="project" value="InterPro"/>
</dbReference>
<dbReference type="EMBL" id="WBNJ01000039">
    <property type="protein sequence ID" value="NXD77650.1"/>
    <property type="molecule type" value="Genomic_DNA"/>
</dbReference>
<evidence type="ECO:0000259" key="13">
    <source>
        <dbReference type="PROSITE" id="PS51843"/>
    </source>
</evidence>
<accession>A0A851YZA2</accession>
<dbReference type="GO" id="GO:0000978">
    <property type="term" value="F:RNA polymerase II cis-regulatory region sequence-specific DNA binding"/>
    <property type="evidence" value="ECO:0007669"/>
    <property type="project" value="TreeGrafter"/>
</dbReference>
<name>A0A851YZA2_9AVES</name>
<evidence type="ECO:0000256" key="4">
    <source>
        <dbReference type="ARBA" id="ARBA00022843"/>
    </source>
</evidence>
<dbReference type="InterPro" id="IPR001628">
    <property type="entry name" value="Znf_hrmn_rcpt"/>
</dbReference>
<evidence type="ECO:0000256" key="8">
    <source>
        <dbReference type="ARBA" id="ARBA00023163"/>
    </source>
</evidence>
<dbReference type="FunFam" id="1.10.565.10:FF:000042">
    <property type="entry name" value="Nuclear receptor subfamily 1, group H, member 5"/>
    <property type="match status" value="1"/>
</dbReference>
<evidence type="ECO:0000256" key="6">
    <source>
        <dbReference type="ARBA" id="ARBA00023125"/>
    </source>
</evidence>
<evidence type="ECO:0000313" key="14">
    <source>
        <dbReference type="EMBL" id="NXD77650.1"/>
    </source>
</evidence>
<comment type="caution">
    <text evidence="14">The sequence shown here is derived from an EMBL/GenBank/DDBJ whole genome shotgun (WGS) entry which is preliminary data.</text>
</comment>
<dbReference type="InterPro" id="IPR001723">
    <property type="entry name" value="Nuclear_hrmn_rcpt"/>
</dbReference>
<dbReference type="PANTHER" id="PTHR24082">
    <property type="entry name" value="NUCLEAR HORMONE RECEPTOR"/>
    <property type="match status" value="1"/>
</dbReference>
<dbReference type="GO" id="GO:0030154">
    <property type="term" value="P:cell differentiation"/>
    <property type="evidence" value="ECO:0007669"/>
    <property type="project" value="TreeGrafter"/>
</dbReference>
<keyword evidence="10 11" id="KW-0539">Nucleus</keyword>
<reference evidence="14" key="1">
    <citation type="submission" date="2019-09" db="EMBL/GenBank/DDBJ databases">
        <title>Bird 10,000 Genomes (B10K) Project - Family phase.</title>
        <authorList>
            <person name="Zhang G."/>
        </authorList>
    </citation>
    <scope>NUCLEOTIDE SEQUENCE</scope>
    <source>
        <strain evidence="14">B10K-DU-024-03</strain>
        <tissue evidence="14">Muscle</tissue>
    </source>
</reference>
<keyword evidence="8 11" id="KW-0804">Transcription</keyword>
<evidence type="ECO:0000256" key="9">
    <source>
        <dbReference type="ARBA" id="ARBA00023170"/>
    </source>
</evidence>
<dbReference type="PANTHER" id="PTHR24082:SF313">
    <property type="entry name" value="NUCLEAR RECEPTOR SUBFAMILY 1, GROUP H, MEMBER 5"/>
    <property type="match status" value="1"/>
</dbReference>
<evidence type="ECO:0000256" key="1">
    <source>
        <dbReference type="ARBA" id="ARBA00022723"/>
    </source>
</evidence>
<dbReference type="Pfam" id="PF00105">
    <property type="entry name" value="zf-C4"/>
    <property type="match status" value="1"/>
</dbReference>
<sequence>MANTFVTVPDGYGLPEPIQYYDVLPEHINYQLQDSDFQPAPYCQYSAVQIPPPVLQSQPSQSQFGTYGLDSQYSDGQGIISSCELSKSPFVAPHVDESGYQGLKRSRLNHSALRLKGQEELCVVCGDKASGYHYNALTCEGCKGFFRRSITKNAVYRCKNGGHCEMDMYMRRKCQECRLKKCKAVGMLAECLLTEVQCKSKRLRKNFKQKSSFLCNIKLEDEGLNSKDVSSTTRSGKIPEKMELTPGEHQLLDHIVAAHQKYTISPEEAKKFLQETASPEESFLRLSETAVVHVQVLVDFTKRLPGFESLASEDQLALLKGSTVEAMFLRSAQIYNQRTSEYQPSTSLTQDILTNNNAMNELAARCQKELSFLFSTCMDLGKNHRFSCFITALFYFYRSMGELKVTETEYALLVATTVFFSDRPLLRNKRHVEELQEPLLGILYKYSKIHHPEDPQHFARLIGRLTELRTLNHSHAEVLVTWRTKDPRLTSLLCELWDLH</sequence>
<dbReference type="CDD" id="cd06962">
    <property type="entry name" value="NR_DBD_FXR"/>
    <property type="match status" value="1"/>
</dbReference>
<keyword evidence="2 11" id="KW-0863">Zinc-finger</keyword>
<comment type="subcellular location">
    <subcellularLocation>
        <location evidence="11">Nucleus</location>
    </subcellularLocation>
</comment>
<dbReference type="Gene3D" id="1.10.565.10">
    <property type="entry name" value="Retinoid X Receptor"/>
    <property type="match status" value="1"/>
</dbReference>
<dbReference type="GO" id="GO:0000122">
    <property type="term" value="P:negative regulation of transcription by RNA polymerase II"/>
    <property type="evidence" value="ECO:0007669"/>
    <property type="project" value="TreeGrafter"/>
</dbReference>
<dbReference type="InterPro" id="IPR013088">
    <property type="entry name" value="Znf_NHR/GATA"/>
</dbReference>
<evidence type="ECO:0000256" key="5">
    <source>
        <dbReference type="ARBA" id="ARBA00023015"/>
    </source>
</evidence>
<dbReference type="Proteomes" id="UP000648918">
    <property type="component" value="Unassembled WGS sequence"/>
</dbReference>
<dbReference type="PROSITE" id="PS51030">
    <property type="entry name" value="NUCLEAR_REC_DBD_2"/>
    <property type="match status" value="1"/>
</dbReference>
<comment type="similarity">
    <text evidence="11">Belongs to the nuclear hormone receptor family.</text>
</comment>
<keyword evidence="15" id="KW-1185">Reference proteome</keyword>
<dbReference type="GO" id="GO:0090575">
    <property type="term" value="C:RNA polymerase II transcription regulator complex"/>
    <property type="evidence" value="ECO:0007669"/>
    <property type="project" value="TreeGrafter"/>
</dbReference>
<dbReference type="AlphaFoldDB" id="A0A851YZA2"/>
<dbReference type="GO" id="GO:0050728">
    <property type="term" value="P:negative regulation of inflammatory response"/>
    <property type="evidence" value="ECO:0007669"/>
    <property type="project" value="TreeGrafter"/>
</dbReference>
<feature type="domain" description="NR LBD" evidence="13">
    <location>
        <begin position="247"/>
        <end position="500"/>
    </location>
</feature>
<evidence type="ECO:0000256" key="7">
    <source>
        <dbReference type="ARBA" id="ARBA00023159"/>
    </source>
</evidence>
<dbReference type="GO" id="GO:0006629">
    <property type="term" value="P:lipid metabolic process"/>
    <property type="evidence" value="ECO:0007669"/>
    <property type="project" value="InterPro"/>
</dbReference>
<dbReference type="SMART" id="SM00399">
    <property type="entry name" value="ZnF_C4"/>
    <property type="match status" value="1"/>
</dbReference>
<evidence type="ECO:0000313" key="15">
    <source>
        <dbReference type="Proteomes" id="UP000648918"/>
    </source>
</evidence>
<feature type="domain" description="Nuclear receptor" evidence="12">
    <location>
        <begin position="119"/>
        <end position="194"/>
    </location>
</feature>
<evidence type="ECO:0000256" key="2">
    <source>
        <dbReference type="ARBA" id="ARBA00022771"/>
    </source>
</evidence>
<dbReference type="Gene3D" id="3.30.50.10">
    <property type="entry name" value="Erythroid Transcription Factor GATA-1, subunit A"/>
    <property type="match status" value="1"/>
</dbReference>
<keyword evidence="1 11" id="KW-0479">Metal-binding</keyword>
<organism evidence="14 15">
    <name type="scientific">Halcyon senegalensis</name>
    <dbReference type="NCBI Taxonomy" id="342381"/>
    <lineage>
        <taxon>Eukaryota</taxon>
        <taxon>Metazoa</taxon>
        <taxon>Chordata</taxon>
        <taxon>Craniata</taxon>
        <taxon>Vertebrata</taxon>
        <taxon>Euteleostomi</taxon>
        <taxon>Archelosauria</taxon>
        <taxon>Archosauria</taxon>
        <taxon>Dinosauria</taxon>
        <taxon>Saurischia</taxon>
        <taxon>Theropoda</taxon>
        <taxon>Coelurosauria</taxon>
        <taxon>Aves</taxon>
        <taxon>Neognathae</taxon>
        <taxon>Neoaves</taxon>
        <taxon>Telluraves</taxon>
        <taxon>Coraciimorphae</taxon>
        <taxon>Coraciiformes</taxon>
        <taxon>Alcedinidae</taxon>
        <taxon>Halcyon</taxon>
    </lineage>
</organism>
<dbReference type="OrthoDB" id="5837785at2759"/>
<dbReference type="PROSITE" id="PS00031">
    <property type="entry name" value="NUCLEAR_REC_DBD_1"/>
    <property type="match status" value="1"/>
</dbReference>
<protein>
    <submittedName>
        <fullName evidence="14">NR1H4 protein</fullName>
    </submittedName>
</protein>
<keyword evidence="5 11" id="KW-0805">Transcription regulation</keyword>
<keyword evidence="6 11" id="KW-0238">DNA-binding</keyword>
<dbReference type="SMART" id="SM00430">
    <property type="entry name" value="HOLI"/>
    <property type="match status" value="1"/>
</dbReference>
<evidence type="ECO:0000259" key="12">
    <source>
        <dbReference type="PROSITE" id="PS51030"/>
    </source>
</evidence>
<dbReference type="InterPro" id="IPR000536">
    <property type="entry name" value="Nucl_hrmn_rcpt_lig-bd"/>
</dbReference>
<keyword evidence="9 11" id="KW-0675">Receptor</keyword>
<dbReference type="Pfam" id="PF00104">
    <property type="entry name" value="Hormone_recep"/>
    <property type="match status" value="1"/>
</dbReference>
<evidence type="ECO:0000256" key="3">
    <source>
        <dbReference type="ARBA" id="ARBA00022833"/>
    </source>
</evidence>
<dbReference type="PROSITE" id="PS51843">
    <property type="entry name" value="NR_LBD"/>
    <property type="match status" value="1"/>
</dbReference>
<dbReference type="InterPro" id="IPR050234">
    <property type="entry name" value="Nuclear_hormone_rcpt_NR1"/>
</dbReference>
<dbReference type="PRINTS" id="PR02034">
    <property type="entry name" value="LIVERXRECPTR"/>
</dbReference>
<proteinExistence type="inferred from homology"/>
<dbReference type="FunFam" id="3.30.50.10:FF:000021">
    <property type="entry name" value="bile acid receptor isoform X2"/>
    <property type="match status" value="1"/>
</dbReference>
<gene>
    <name evidence="14" type="primary">Nr1h4_0</name>
    <name evidence="14" type="ORF">HALSEN_R01485</name>
</gene>
<dbReference type="InterPro" id="IPR035500">
    <property type="entry name" value="NHR-like_dom_sf"/>
</dbReference>
<feature type="non-terminal residue" evidence="14">
    <location>
        <position position="500"/>
    </location>
</feature>
<dbReference type="PRINTS" id="PR00047">
    <property type="entry name" value="STROIDFINGER"/>
</dbReference>
<evidence type="ECO:0000256" key="11">
    <source>
        <dbReference type="RuleBase" id="RU004334"/>
    </source>
</evidence>
<evidence type="ECO:0000256" key="10">
    <source>
        <dbReference type="ARBA" id="ARBA00023242"/>
    </source>
</evidence>
<dbReference type="PRINTS" id="PR00398">
    <property type="entry name" value="STRDHORMONER"/>
</dbReference>
<dbReference type="GO" id="GO:0008270">
    <property type="term" value="F:zinc ion binding"/>
    <property type="evidence" value="ECO:0007669"/>
    <property type="project" value="UniProtKB-KW"/>
</dbReference>
<dbReference type="GO" id="GO:0045944">
    <property type="term" value="P:positive regulation of transcription by RNA polymerase II"/>
    <property type="evidence" value="ECO:0007669"/>
    <property type="project" value="TreeGrafter"/>
</dbReference>
<keyword evidence="7" id="KW-0010">Activator</keyword>
<dbReference type="SUPFAM" id="SSF57716">
    <property type="entry name" value="Glucocorticoid receptor-like (DNA-binding domain)"/>
    <property type="match status" value="1"/>
</dbReference>
<keyword evidence="4" id="KW-0832">Ubl conjugation</keyword>
<dbReference type="InterPro" id="IPR023257">
    <property type="entry name" value="Liver_X_rcpt"/>
</dbReference>
<feature type="non-terminal residue" evidence="14">
    <location>
        <position position="1"/>
    </location>
</feature>
<dbReference type="SUPFAM" id="SSF48508">
    <property type="entry name" value="Nuclear receptor ligand-binding domain"/>
    <property type="match status" value="1"/>
</dbReference>
<keyword evidence="3 11" id="KW-0862">Zinc</keyword>